<evidence type="ECO:0000313" key="18">
    <source>
        <dbReference type="Proteomes" id="UP001626593"/>
    </source>
</evidence>
<evidence type="ECO:0000256" key="15">
    <source>
        <dbReference type="RuleBase" id="RU003750"/>
    </source>
</evidence>
<dbReference type="Proteomes" id="UP001626593">
    <property type="component" value="Chromosome"/>
</dbReference>
<keyword evidence="10" id="KW-0443">Lipid metabolism</keyword>
<dbReference type="EC" id="2.7.8.5" evidence="4"/>
<comment type="similarity">
    <text evidence="3 15">Belongs to the CDP-alcohol phosphatidyltransferase class-I family.</text>
</comment>
<keyword evidence="9 16" id="KW-1133">Transmembrane helix</keyword>
<evidence type="ECO:0000256" key="14">
    <source>
        <dbReference type="ARBA" id="ARBA00048586"/>
    </source>
</evidence>
<evidence type="ECO:0000256" key="6">
    <source>
        <dbReference type="ARBA" id="ARBA00022516"/>
    </source>
</evidence>
<evidence type="ECO:0000256" key="3">
    <source>
        <dbReference type="ARBA" id="ARBA00010441"/>
    </source>
</evidence>
<dbReference type="InterPro" id="IPR000462">
    <property type="entry name" value="CDP-OH_P_trans"/>
</dbReference>
<proteinExistence type="inferred from homology"/>
<dbReference type="GO" id="GO:0016740">
    <property type="term" value="F:transferase activity"/>
    <property type="evidence" value="ECO:0007669"/>
    <property type="project" value="UniProtKB-KW"/>
</dbReference>
<evidence type="ECO:0000313" key="17">
    <source>
        <dbReference type="EMBL" id="WRL45355.1"/>
    </source>
</evidence>
<dbReference type="Pfam" id="PF01066">
    <property type="entry name" value="CDP-OH_P_transf"/>
    <property type="match status" value="1"/>
</dbReference>
<dbReference type="InterPro" id="IPR043130">
    <property type="entry name" value="CDP-OH_PTrfase_TM_dom"/>
</dbReference>
<accession>A0ABZ1AHM0</accession>
<evidence type="ECO:0000256" key="8">
    <source>
        <dbReference type="ARBA" id="ARBA00022692"/>
    </source>
</evidence>
<dbReference type="InterPro" id="IPR004570">
    <property type="entry name" value="Phosphatidylglycerol_P_synth"/>
</dbReference>
<evidence type="ECO:0000256" key="5">
    <source>
        <dbReference type="ARBA" id="ARBA00014944"/>
    </source>
</evidence>
<evidence type="ECO:0000256" key="7">
    <source>
        <dbReference type="ARBA" id="ARBA00022679"/>
    </source>
</evidence>
<organism evidence="17 18">
    <name type="scientific">Aromatoleum evansii</name>
    <name type="common">Azoarcus evansii</name>
    <dbReference type="NCBI Taxonomy" id="59406"/>
    <lineage>
        <taxon>Bacteria</taxon>
        <taxon>Pseudomonadati</taxon>
        <taxon>Pseudomonadota</taxon>
        <taxon>Betaproteobacteria</taxon>
        <taxon>Rhodocyclales</taxon>
        <taxon>Rhodocyclaceae</taxon>
        <taxon>Aromatoleum</taxon>
    </lineage>
</organism>
<evidence type="ECO:0000256" key="11">
    <source>
        <dbReference type="ARBA" id="ARBA00023136"/>
    </source>
</evidence>
<evidence type="ECO:0000256" key="2">
    <source>
        <dbReference type="ARBA" id="ARBA00005042"/>
    </source>
</evidence>
<keyword evidence="8 16" id="KW-0812">Transmembrane</keyword>
<dbReference type="PANTHER" id="PTHR14269">
    <property type="entry name" value="CDP-DIACYLGLYCEROL--GLYCEROL-3-PHOSPHATE 3-PHOSPHATIDYLTRANSFERASE-RELATED"/>
    <property type="match status" value="1"/>
</dbReference>
<keyword evidence="7 15" id="KW-0808">Transferase</keyword>
<dbReference type="PIRSF" id="PIRSF000847">
    <property type="entry name" value="Phos_ph_gly_syn"/>
    <property type="match status" value="1"/>
</dbReference>
<dbReference type="RefSeq" id="WP_407278493.1">
    <property type="nucleotide sequence ID" value="NZ_CP141259.1"/>
</dbReference>
<reference evidence="17 18" key="1">
    <citation type="submission" date="2023-12" db="EMBL/GenBank/DDBJ databases">
        <title>A. evansii MAY27, complete genome.</title>
        <authorList>
            <person name="Wang Y."/>
        </authorList>
    </citation>
    <scope>NUCLEOTIDE SEQUENCE [LARGE SCALE GENOMIC DNA]</scope>
    <source>
        <strain evidence="17 18">MAY27</strain>
    </source>
</reference>
<sequence length="186" mass="19998">MINVPNTITLLRVALILPLAVLLRRGEFGIALALFVVSALSDLADGLIARRWNLRTRFGAIADPVADKLTMLTVTLLLAFDGRLPWWLAAAVVTRDVVIVGGALAYHYLIGTVEMAPSAVSKLNTALEFLLLASVLAIGAGFVAGGTWLTALTLTTFVTIVWSGSHYVLVWGRRASRARRSRSAQS</sequence>
<dbReference type="EMBL" id="CP141259">
    <property type="protein sequence ID" value="WRL45355.1"/>
    <property type="molecule type" value="Genomic_DNA"/>
</dbReference>
<keyword evidence="11 16" id="KW-0472">Membrane</keyword>
<evidence type="ECO:0000256" key="12">
    <source>
        <dbReference type="ARBA" id="ARBA00023209"/>
    </source>
</evidence>
<dbReference type="Gene3D" id="1.20.120.1760">
    <property type="match status" value="1"/>
</dbReference>
<comment type="pathway">
    <text evidence="2">Phospholipid metabolism; phosphatidylglycerol biosynthesis; phosphatidylglycerol from CDP-diacylglycerol: step 1/2.</text>
</comment>
<feature type="transmembrane region" description="Helical" evidence="16">
    <location>
        <begin position="129"/>
        <end position="148"/>
    </location>
</feature>
<comment type="catalytic activity">
    <reaction evidence="14">
        <text>a CDP-1,2-diacyl-sn-glycerol + sn-glycerol 3-phosphate = a 1,2-diacyl-sn-glycero-3-phospho-(1'-sn-glycero-3'-phosphate) + CMP + H(+)</text>
        <dbReference type="Rhea" id="RHEA:12593"/>
        <dbReference type="ChEBI" id="CHEBI:15378"/>
        <dbReference type="ChEBI" id="CHEBI:57597"/>
        <dbReference type="ChEBI" id="CHEBI:58332"/>
        <dbReference type="ChEBI" id="CHEBI:60110"/>
        <dbReference type="ChEBI" id="CHEBI:60377"/>
        <dbReference type="EC" id="2.7.8.5"/>
    </reaction>
</comment>
<keyword evidence="12" id="KW-0594">Phospholipid biosynthesis</keyword>
<evidence type="ECO:0000256" key="10">
    <source>
        <dbReference type="ARBA" id="ARBA00023098"/>
    </source>
</evidence>
<feature type="transmembrane region" description="Helical" evidence="16">
    <location>
        <begin position="154"/>
        <end position="172"/>
    </location>
</feature>
<feature type="transmembrane region" description="Helical" evidence="16">
    <location>
        <begin position="86"/>
        <end position="109"/>
    </location>
</feature>
<evidence type="ECO:0000256" key="9">
    <source>
        <dbReference type="ARBA" id="ARBA00022989"/>
    </source>
</evidence>
<keyword evidence="18" id="KW-1185">Reference proteome</keyword>
<dbReference type="InterPro" id="IPR050324">
    <property type="entry name" value="CDP-alcohol_PTase-I"/>
</dbReference>
<evidence type="ECO:0000256" key="4">
    <source>
        <dbReference type="ARBA" id="ARBA00013170"/>
    </source>
</evidence>
<name>A0ABZ1AHM0_AROEV</name>
<dbReference type="InterPro" id="IPR048254">
    <property type="entry name" value="CDP_ALCOHOL_P_TRANSF_CS"/>
</dbReference>
<protein>
    <recommendedName>
        <fullName evidence="5">CDP-diacylglycerol--glycerol-3-phosphate 3-phosphatidyltransferase</fullName>
        <ecNumber evidence="4">2.7.8.5</ecNumber>
    </recommendedName>
</protein>
<gene>
    <name evidence="17" type="ORF">U5817_19420</name>
</gene>
<keyword evidence="13" id="KW-1208">Phospholipid metabolism</keyword>
<evidence type="ECO:0000256" key="16">
    <source>
        <dbReference type="SAM" id="Phobius"/>
    </source>
</evidence>
<evidence type="ECO:0000256" key="1">
    <source>
        <dbReference type="ARBA" id="ARBA00004141"/>
    </source>
</evidence>
<evidence type="ECO:0000256" key="13">
    <source>
        <dbReference type="ARBA" id="ARBA00023264"/>
    </source>
</evidence>
<comment type="subcellular location">
    <subcellularLocation>
        <location evidence="1">Membrane</location>
        <topology evidence="1">Multi-pass membrane protein</topology>
    </subcellularLocation>
</comment>
<dbReference type="PROSITE" id="PS00379">
    <property type="entry name" value="CDP_ALCOHOL_P_TRANSF"/>
    <property type="match status" value="1"/>
</dbReference>
<keyword evidence="6" id="KW-0444">Lipid biosynthesis</keyword>
<dbReference type="PANTHER" id="PTHR14269:SF11">
    <property type="entry name" value="CDP-DIACYLGLYCEROL--GLYCEROL-3-PHOSPHATE 3-PHOSPHATIDYLTRANSFERASE"/>
    <property type="match status" value="1"/>
</dbReference>